<proteinExistence type="inferred from homology"/>
<feature type="transmembrane region" description="Helical" evidence="10">
    <location>
        <begin position="123"/>
        <end position="144"/>
    </location>
</feature>
<dbReference type="PANTHER" id="PTHR48086:SF6">
    <property type="entry name" value="CATION_ACETATE SYMPORTER ACTP"/>
    <property type="match status" value="1"/>
</dbReference>
<dbReference type="Gene3D" id="1.20.1730.10">
    <property type="entry name" value="Sodium/glucose cotransporter"/>
    <property type="match status" value="1"/>
</dbReference>
<dbReference type="RefSeq" id="WP_188548096.1">
    <property type="nucleotide sequence ID" value="NZ_BMCU01000011.1"/>
</dbReference>
<feature type="transmembrane region" description="Helical" evidence="10">
    <location>
        <begin position="331"/>
        <end position="353"/>
    </location>
</feature>
<keyword evidence="7 10" id="KW-1133">Transmembrane helix</keyword>
<feature type="transmembrane region" description="Helical" evidence="10">
    <location>
        <begin position="273"/>
        <end position="292"/>
    </location>
</feature>
<dbReference type="Proteomes" id="UP000654257">
    <property type="component" value="Unassembled WGS sequence"/>
</dbReference>
<feature type="transmembrane region" description="Helical" evidence="10">
    <location>
        <begin position="79"/>
        <end position="97"/>
    </location>
</feature>
<evidence type="ECO:0000256" key="9">
    <source>
        <dbReference type="RuleBase" id="RU362091"/>
    </source>
</evidence>
<keyword evidence="3" id="KW-0813">Transport</keyword>
<evidence type="ECO:0000256" key="7">
    <source>
        <dbReference type="ARBA" id="ARBA00022989"/>
    </source>
</evidence>
<evidence type="ECO:0000256" key="4">
    <source>
        <dbReference type="ARBA" id="ARBA00022475"/>
    </source>
</evidence>
<dbReference type="InterPro" id="IPR038377">
    <property type="entry name" value="Na/Glc_symporter_sf"/>
</dbReference>
<evidence type="ECO:0000313" key="12">
    <source>
        <dbReference type="Proteomes" id="UP000654257"/>
    </source>
</evidence>
<feature type="transmembrane region" description="Helical" evidence="10">
    <location>
        <begin position="184"/>
        <end position="203"/>
    </location>
</feature>
<evidence type="ECO:0000256" key="5">
    <source>
        <dbReference type="ARBA" id="ARBA00022692"/>
    </source>
</evidence>
<evidence type="ECO:0000256" key="10">
    <source>
        <dbReference type="SAM" id="Phobius"/>
    </source>
</evidence>
<keyword evidence="8 10" id="KW-0472">Membrane</keyword>
<evidence type="ECO:0000256" key="2">
    <source>
        <dbReference type="ARBA" id="ARBA00006434"/>
    </source>
</evidence>
<reference evidence="11" key="1">
    <citation type="journal article" date="2014" name="Int. J. Syst. Evol. Microbiol.">
        <title>Complete genome sequence of Corynebacterium casei LMG S-19264T (=DSM 44701T), isolated from a smear-ripened cheese.</title>
        <authorList>
            <consortium name="US DOE Joint Genome Institute (JGI-PGF)"/>
            <person name="Walter F."/>
            <person name="Albersmeier A."/>
            <person name="Kalinowski J."/>
            <person name="Ruckert C."/>
        </authorList>
    </citation>
    <scope>NUCLEOTIDE SEQUENCE</scope>
    <source>
        <strain evidence="11">CCM 7905</strain>
    </source>
</reference>
<dbReference type="GO" id="GO:0005886">
    <property type="term" value="C:plasma membrane"/>
    <property type="evidence" value="ECO:0007669"/>
    <property type="project" value="UniProtKB-SubCell"/>
</dbReference>
<feature type="transmembrane region" description="Helical" evidence="10">
    <location>
        <begin position="378"/>
        <end position="397"/>
    </location>
</feature>
<comment type="similarity">
    <text evidence="2 9">Belongs to the sodium:solute symporter (SSF) (TC 2.A.21) family.</text>
</comment>
<keyword evidence="5 10" id="KW-0812">Transmembrane</keyword>
<evidence type="ECO:0000256" key="3">
    <source>
        <dbReference type="ARBA" id="ARBA00022448"/>
    </source>
</evidence>
<dbReference type="PANTHER" id="PTHR48086">
    <property type="entry name" value="SODIUM/PROLINE SYMPORTER-RELATED"/>
    <property type="match status" value="1"/>
</dbReference>
<dbReference type="CDD" id="cd11480">
    <property type="entry name" value="SLC5sbd_u4"/>
    <property type="match status" value="1"/>
</dbReference>
<feature type="transmembrane region" description="Helical" evidence="10">
    <location>
        <begin position="50"/>
        <end position="73"/>
    </location>
</feature>
<feature type="transmembrane region" description="Helical" evidence="10">
    <location>
        <begin position="239"/>
        <end position="261"/>
    </location>
</feature>
<comment type="caution">
    <text evidence="11">The sequence shown here is derived from an EMBL/GenBank/DDBJ whole genome shotgun (WGS) entry which is preliminary data.</text>
</comment>
<feature type="transmembrane region" description="Helical" evidence="10">
    <location>
        <begin position="156"/>
        <end position="177"/>
    </location>
</feature>
<dbReference type="InterPro" id="IPR050277">
    <property type="entry name" value="Sodium:Solute_Symporter"/>
</dbReference>
<evidence type="ECO:0000256" key="1">
    <source>
        <dbReference type="ARBA" id="ARBA00004651"/>
    </source>
</evidence>
<feature type="transmembrane region" description="Helical" evidence="10">
    <location>
        <begin position="433"/>
        <end position="457"/>
    </location>
</feature>
<keyword evidence="6" id="KW-0769">Symport</keyword>
<dbReference type="GO" id="GO:0015123">
    <property type="term" value="F:acetate transmembrane transporter activity"/>
    <property type="evidence" value="ECO:0007669"/>
    <property type="project" value="TreeGrafter"/>
</dbReference>
<evidence type="ECO:0000256" key="6">
    <source>
        <dbReference type="ARBA" id="ARBA00022847"/>
    </source>
</evidence>
<name>A0A917G964_9NOCA</name>
<reference evidence="11" key="2">
    <citation type="submission" date="2020-09" db="EMBL/GenBank/DDBJ databases">
        <authorList>
            <person name="Sun Q."/>
            <person name="Sedlacek I."/>
        </authorList>
    </citation>
    <scope>NUCLEOTIDE SEQUENCE</scope>
    <source>
        <strain evidence="11">CCM 7905</strain>
    </source>
</reference>
<dbReference type="GO" id="GO:0006847">
    <property type="term" value="P:plasma membrane acetate transport"/>
    <property type="evidence" value="ECO:0007669"/>
    <property type="project" value="TreeGrafter"/>
</dbReference>
<sequence>MNNGGFNTTAIVISTLVVALTLCATYLAARRTRTTSDYWTAGGGISGRTNGVAIAGDFLSSSSLLGYAGLAFLFGLDGVLYAIAACAIFLMVLLLIAEKLRNLGRFTFADALALRLKAKPVRIVSAMSTLAVCIFYLLAQLVAGGVLMEALAGIDFSWGVVIAAALMLAYVLFGGMLATTWVQVIKAAMLMAVVTLLVVLVLIKVDPNPINVINRAALATPVGDAFLGTGLSFTNPWNLISMGVAVTLSSVGLPHVLMRFFTVPDAVQARRSAVWAVGLIGVFNVLIAFLGLSARAVLGPEGIEQAGPGGNLALPALAQFLGGGQTFGGSLVLALLAAVAFATILAVTAGLVLNGSSTVAHDLWTTVFHGRESDERKVGRIAAVVLVAIAVAITLAIGSAQNVTFLAVVATSIAASANFPVLLLTLTWSRMKTLGAVVGSLSGLISALVLIAMSPALWPDAWGNAPFPLTYPILVSLPIGFIGCYIGSVLSREPEDPKTFDRLRVRALTGIGADAS</sequence>
<feature type="transmembrane region" description="Helical" evidence="10">
    <location>
        <begin position="403"/>
        <end position="426"/>
    </location>
</feature>
<keyword evidence="4" id="KW-1003">Cell membrane</keyword>
<dbReference type="EMBL" id="BMCU01000011">
    <property type="protein sequence ID" value="GGG29820.1"/>
    <property type="molecule type" value="Genomic_DNA"/>
</dbReference>
<evidence type="ECO:0000313" key="11">
    <source>
        <dbReference type="EMBL" id="GGG29820.1"/>
    </source>
</evidence>
<feature type="transmembrane region" description="Helical" evidence="10">
    <location>
        <begin position="469"/>
        <end position="490"/>
    </location>
</feature>
<dbReference type="Pfam" id="PF00474">
    <property type="entry name" value="SSF"/>
    <property type="match status" value="1"/>
</dbReference>
<feature type="transmembrane region" description="Helical" evidence="10">
    <location>
        <begin position="6"/>
        <end position="29"/>
    </location>
</feature>
<keyword evidence="12" id="KW-1185">Reference proteome</keyword>
<dbReference type="AlphaFoldDB" id="A0A917G964"/>
<organism evidence="11 12">
    <name type="scientific">Rhodococcoides trifolii</name>
    <dbReference type="NCBI Taxonomy" id="908250"/>
    <lineage>
        <taxon>Bacteria</taxon>
        <taxon>Bacillati</taxon>
        <taxon>Actinomycetota</taxon>
        <taxon>Actinomycetes</taxon>
        <taxon>Mycobacteriales</taxon>
        <taxon>Nocardiaceae</taxon>
        <taxon>Rhodococcoides</taxon>
    </lineage>
</organism>
<dbReference type="PROSITE" id="PS50283">
    <property type="entry name" value="NA_SOLUT_SYMP_3"/>
    <property type="match status" value="1"/>
</dbReference>
<gene>
    <name evidence="11" type="ORF">GCM10007304_49530</name>
</gene>
<comment type="subcellular location">
    <subcellularLocation>
        <location evidence="1">Cell membrane</location>
        <topology evidence="1">Multi-pass membrane protein</topology>
    </subcellularLocation>
</comment>
<protein>
    <submittedName>
        <fullName evidence="11">Cation acetate symporter</fullName>
    </submittedName>
</protein>
<accession>A0A917G964</accession>
<evidence type="ECO:0000256" key="8">
    <source>
        <dbReference type="ARBA" id="ARBA00023136"/>
    </source>
</evidence>
<dbReference type="GO" id="GO:0015293">
    <property type="term" value="F:symporter activity"/>
    <property type="evidence" value="ECO:0007669"/>
    <property type="project" value="UniProtKB-KW"/>
</dbReference>
<dbReference type="InterPro" id="IPR001734">
    <property type="entry name" value="Na/solute_symporter"/>
</dbReference>